<dbReference type="EMBL" id="CM035432">
    <property type="protein sequence ID" value="KAH7294742.1"/>
    <property type="molecule type" value="Genomic_DNA"/>
</dbReference>
<dbReference type="OrthoDB" id="1905234at2759"/>
<dbReference type="Proteomes" id="UP000825935">
    <property type="component" value="Chromosome 27"/>
</dbReference>
<accession>A0A8T2RE44</accession>
<keyword evidence="1" id="KW-1133">Transmembrane helix</keyword>
<dbReference type="AlphaFoldDB" id="A0A8T2RE44"/>
<keyword evidence="1" id="KW-0472">Membrane</keyword>
<organism evidence="2 3">
    <name type="scientific">Ceratopteris richardii</name>
    <name type="common">Triangle waterfern</name>
    <dbReference type="NCBI Taxonomy" id="49495"/>
    <lineage>
        <taxon>Eukaryota</taxon>
        <taxon>Viridiplantae</taxon>
        <taxon>Streptophyta</taxon>
        <taxon>Embryophyta</taxon>
        <taxon>Tracheophyta</taxon>
        <taxon>Polypodiopsida</taxon>
        <taxon>Polypodiidae</taxon>
        <taxon>Polypodiales</taxon>
        <taxon>Pteridineae</taxon>
        <taxon>Pteridaceae</taxon>
        <taxon>Parkerioideae</taxon>
        <taxon>Ceratopteris</taxon>
    </lineage>
</organism>
<keyword evidence="3" id="KW-1185">Reference proteome</keyword>
<feature type="transmembrane region" description="Helical" evidence="1">
    <location>
        <begin position="12"/>
        <end position="30"/>
    </location>
</feature>
<dbReference type="PANTHER" id="PTHR37744">
    <property type="entry name" value="STAR LIPID TRANSFER-LIKE PROTEIN"/>
    <property type="match status" value="1"/>
</dbReference>
<proteinExistence type="predicted"/>
<reference evidence="2 3" key="1">
    <citation type="submission" date="2021-08" db="EMBL/GenBank/DDBJ databases">
        <title>WGS assembly of Ceratopteris richardii.</title>
        <authorList>
            <person name="Marchant D.B."/>
            <person name="Chen G."/>
            <person name="Jenkins J."/>
            <person name="Shu S."/>
            <person name="Leebens-Mack J."/>
            <person name="Grimwood J."/>
            <person name="Schmutz J."/>
            <person name="Soltis P."/>
            <person name="Soltis D."/>
            <person name="Chen Z.-H."/>
        </authorList>
    </citation>
    <scope>NUCLEOTIDE SEQUENCE [LARGE SCALE GENOMIC DNA]</scope>
    <source>
        <strain evidence="2">Whitten #5841</strain>
        <tissue evidence="2">Leaf</tissue>
    </source>
</reference>
<dbReference type="PANTHER" id="PTHR37744:SF1">
    <property type="entry name" value="STAR LIPID TRANSFER-LIKE PROTEIN"/>
    <property type="match status" value="1"/>
</dbReference>
<comment type="caution">
    <text evidence="2">The sequence shown here is derived from an EMBL/GenBank/DDBJ whole genome shotgun (WGS) entry which is preliminary data.</text>
</comment>
<feature type="transmembrane region" description="Helical" evidence="1">
    <location>
        <begin position="42"/>
        <end position="65"/>
    </location>
</feature>
<name>A0A8T2RE44_CERRI</name>
<evidence type="ECO:0000256" key="1">
    <source>
        <dbReference type="SAM" id="Phobius"/>
    </source>
</evidence>
<dbReference type="EMBL" id="CM035432">
    <property type="protein sequence ID" value="KAH7294741.1"/>
    <property type="molecule type" value="Genomic_DNA"/>
</dbReference>
<sequence length="91" mass="9473">MATGKEAATSELVWTSCALGQLLGAGVVYSRGHGTHSMPFRAFSIASLLVGSAACATTAAVQAAGVREIEDIKELGRSFRQYLEAILGKSQ</sequence>
<gene>
    <name evidence="2" type="ORF">KP509_27G016200</name>
</gene>
<keyword evidence="1" id="KW-0812">Transmembrane</keyword>
<protein>
    <submittedName>
        <fullName evidence="2">Uncharacterized protein</fullName>
    </submittedName>
</protein>
<evidence type="ECO:0000313" key="2">
    <source>
        <dbReference type="EMBL" id="KAH7294742.1"/>
    </source>
</evidence>
<evidence type="ECO:0000313" key="3">
    <source>
        <dbReference type="Proteomes" id="UP000825935"/>
    </source>
</evidence>